<sequence length="203" mass="23130">MRDLMTCSEREEVDEEIYQERSALQVEEDDEEEDLNRIKEESRRRIQAILEKYKTKPLQQQQPKLVDEENVAESVGAANVKLDTDGQGEGSGTNPLGEGSMTKRIMLLEENRISFHSDDELIFDGVKDHSSQVAEMIGLGSDAEFWQAGVIGKMRALMAEDSISMHNNSFLLDVDPDIELSDINPLPLLWKRSDFHYLLQQTD</sequence>
<organism evidence="1 2">
    <name type="scientific">Smallanthus sonchifolius</name>
    <dbReference type="NCBI Taxonomy" id="185202"/>
    <lineage>
        <taxon>Eukaryota</taxon>
        <taxon>Viridiplantae</taxon>
        <taxon>Streptophyta</taxon>
        <taxon>Embryophyta</taxon>
        <taxon>Tracheophyta</taxon>
        <taxon>Spermatophyta</taxon>
        <taxon>Magnoliopsida</taxon>
        <taxon>eudicotyledons</taxon>
        <taxon>Gunneridae</taxon>
        <taxon>Pentapetalae</taxon>
        <taxon>asterids</taxon>
        <taxon>campanulids</taxon>
        <taxon>Asterales</taxon>
        <taxon>Asteraceae</taxon>
        <taxon>Asteroideae</taxon>
        <taxon>Heliantheae alliance</taxon>
        <taxon>Millerieae</taxon>
        <taxon>Smallanthus</taxon>
    </lineage>
</organism>
<keyword evidence="2" id="KW-1185">Reference proteome</keyword>
<dbReference type="EMBL" id="CM042028">
    <property type="protein sequence ID" value="KAI3798650.1"/>
    <property type="molecule type" value="Genomic_DNA"/>
</dbReference>
<accession>A0ACB9HU58</accession>
<evidence type="ECO:0000313" key="2">
    <source>
        <dbReference type="Proteomes" id="UP001056120"/>
    </source>
</evidence>
<dbReference type="Proteomes" id="UP001056120">
    <property type="component" value="Linkage Group LG11"/>
</dbReference>
<gene>
    <name evidence="1" type="ORF">L1987_33928</name>
</gene>
<reference evidence="1 2" key="2">
    <citation type="journal article" date="2022" name="Mol. Ecol. Resour.">
        <title>The genomes of chicory, endive, great burdock and yacon provide insights into Asteraceae paleo-polyploidization history and plant inulin production.</title>
        <authorList>
            <person name="Fan W."/>
            <person name="Wang S."/>
            <person name="Wang H."/>
            <person name="Wang A."/>
            <person name="Jiang F."/>
            <person name="Liu H."/>
            <person name="Zhao H."/>
            <person name="Xu D."/>
            <person name="Zhang Y."/>
        </authorList>
    </citation>
    <scope>NUCLEOTIDE SEQUENCE [LARGE SCALE GENOMIC DNA]</scope>
    <source>
        <strain evidence="2">cv. Yunnan</strain>
        <tissue evidence="1">Leaves</tissue>
    </source>
</reference>
<reference evidence="2" key="1">
    <citation type="journal article" date="2022" name="Mol. Ecol. Resour.">
        <title>The genomes of chicory, endive, great burdock and yacon provide insights into Asteraceae palaeo-polyploidization history and plant inulin production.</title>
        <authorList>
            <person name="Fan W."/>
            <person name="Wang S."/>
            <person name="Wang H."/>
            <person name="Wang A."/>
            <person name="Jiang F."/>
            <person name="Liu H."/>
            <person name="Zhao H."/>
            <person name="Xu D."/>
            <person name="Zhang Y."/>
        </authorList>
    </citation>
    <scope>NUCLEOTIDE SEQUENCE [LARGE SCALE GENOMIC DNA]</scope>
    <source>
        <strain evidence="2">cv. Yunnan</strain>
    </source>
</reference>
<comment type="caution">
    <text evidence="1">The sequence shown here is derived from an EMBL/GenBank/DDBJ whole genome shotgun (WGS) entry which is preliminary data.</text>
</comment>
<name>A0ACB9HU58_9ASTR</name>
<evidence type="ECO:0000313" key="1">
    <source>
        <dbReference type="EMBL" id="KAI3798650.1"/>
    </source>
</evidence>
<proteinExistence type="predicted"/>
<protein>
    <submittedName>
        <fullName evidence="1">Uncharacterized protein</fullName>
    </submittedName>
</protein>